<feature type="region of interest" description="Disordered" evidence="1">
    <location>
        <begin position="31"/>
        <end position="58"/>
    </location>
</feature>
<evidence type="ECO:0000256" key="1">
    <source>
        <dbReference type="SAM" id="MobiDB-lite"/>
    </source>
</evidence>
<dbReference type="STRING" id="51028.A0A0N4VMM7"/>
<dbReference type="OrthoDB" id="5912719at2759"/>
<feature type="compositionally biased region" description="Low complexity" evidence="1">
    <location>
        <begin position="102"/>
        <end position="123"/>
    </location>
</feature>
<evidence type="ECO:0000313" key="5">
    <source>
        <dbReference type="WBParaSite" id="EVEC_0001219201-mRNA-1"/>
    </source>
</evidence>
<dbReference type="PANTHER" id="PTHR21679">
    <property type="entry name" value="DOMAIN OF UNKNOWN FUNCTION DB DOMAIN-CONTAINING PROTEIN-RELATED"/>
    <property type="match status" value="1"/>
</dbReference>
<dbReference type="AlphaFoldDB" id="A0A0N4VMM7"/>
<feature type="compositionally biased region" description="Polar residues" evidence="1">
    <location>
        <begin position="124"/>
        <end position="145"/>
    </location>
</feature>
<dbReference type="Pfam" id="PF01682">
    <property type="entry name" value="DB"/>
    <property type="match status" value="1"/>
</dbReference>
<feature type="compositionally biased region" description="Polar residues" evidence="1">
    <location>
        <begin position="41"/>
        <end position="55"/>
    </location>
</feature>
<protein>
    <submittedName>
        <fullName evidence="5">DB domain-containing protein</fullName>
    </submittedName>
</protein>
<name>A0A0N4VMM7_ENTVE</name>
<dbReference type="Proteomes" id="UP000274131">
    <property type="component" value="Unassembled WGS sequence"/>
</dbReference>
<evidence type="ECO:0000313" key="4">
    <source>
        <dbReference type="Proteomes" id="UP000274131"/>
    </source>
</evidence>
<proteinExistence type="predicted"/>
<sequence>MRKFFEESKLIRHPTYVAAAQQTHELVKSGGSGVLRPISQPDPSKTNSLPQQAQPTVAERVVPRIPSPAQYLKNGWAPLVVTPDAQTIQFKLKAVYDNGAEQNTQQHHQQQQNQQQQQQQKQQLPTQETVQMASEAQKQPSPTNAQLVAPQLSPYQVSPTQLTLPQQQTQNIYLPNGIQSVVLPTPTVIQQQSAPTALQQSPAFNPFQPFLTQTFNAVPQTNYFASPYTPASFPTFLPVTPAPLQLPQNPQQNLFQNLPQQPASQFLQFPINDRQTTVNQSQQSQTAISNHAQKNSQMTQLFYQKTEVEPVKTNQNVPTPSIQQPVHKPQAVHQVLQPQIPYPINQKPQPTNQVVANQKSAEQTPENAPKVQVPEQPIIQTSIDAPSMTIQKSIYEGVKPPTIPQCPRQPNWQPCISKELANERFRNCCARLGEGCSSLCSYDATLATIQLSVLTGRCPISKVGDMMVCASGNEDATPCCQAHNVFEPGFEHCKPYCNPSAGLPQGGMLTEKYKCLGKLTQIQHCFYITQKP</sequence>
<keyword evidence="4" id="KW-1185">Reference proteome</keyword>
<accession>A0A0N4VMM7</accession>
<organism evidence="5">
    <name type="scientific">Enterobius vermicularis</name>
    <name type="common">Human pinworm</name>
    <dbReference type="NCBI Taxonomy" id="51028"/>
    <lineage>
        <taxon>Eukaryota</taxon>
        <taxon>Metazoa</taxon>
        <taxon>Ecdysozoa</taxon>
        <taxon>Nematoda</taxon>
        <taxon>Chromadorea</taxon>
        <taxon>Rhabditida</taxon>
        <taxon>Spirurina</taxon>
        <taxon>Oxyuridomorpha</taxon>
        <taxon>Oxyuroidea</taxon>
        <taxon>Oxyuridae</taxon>
        <taxon>Enterobius</taxon>
    </lineage>
</organism>
<evidence type="ECO:0000259" key="2">
    <source>
        <dbReference type="Pfam" id="PF01682"/>
    </source>
</evidence>
<dbReference type="InterPro" id="IPR002602">
    <property type="entry name" value="DB"/>
</dbReference>
<feature type="region of interest" description="Disordered" evidence="1">
    <location>
        <begin position="101"/>
        <end position="145"/>
    </location>
</feature>
<dbReference type="PANTHER" id="PTHR21679:SF6">
    <property type="entry name" value="DOMAIN OF UNKNOWN FUNCTION DB DOMAIN-CONTAINING PROTEIN"/>
    <property type="match status" value="1"/>
</dbReference>
<dbReference type="EMBL" id="UXUI01012031">
    <property type="protein sequence ID" value="VDD96672.1"/>
    <property type="molecule type" value="Genomic_DNA"/>
</dbReference>
<feature type="domain" description="Domain of unknown function DB" evidence="2">
    <location>
        <begin position="428"/>
        <end position="526"/>
    </location>
</feature>
<reference evidence="5" key="1">
    <citation type="submission" date="2017-02" db="UniProtKB">
        <authorList>
            <consortium name="WormBaseParasite"/>
        </authorList>
    </citation>
    <scope>IDENTIFICATION</scope>
</reference>
<dbReference type="WBParaSite" id="EVEC_0001219201-mRNA-1">
    <property type="protein sequence ID" value="EVEC_0001219201-mRNA-1"/>
    <property type="gene ID" value="EVEC_0001219201"/>
</dbReference>
<evidence type="ECO:0000313" key="3">
    <source>
        <dbReference type="EMBL" id="VDD96672.1"/>
    </source>
</evidence>
<reference evidence="3 4" key="2">
    <citation type="submission" date="2018-10" db="EMBL/GenBank/DDBJ databases">
        <authorList>
            <consortium name="Pathogen Informatics"/>
        </authorList>
    </citation>
    <scope>NUCLEOTIDE SEQUENCE [LARGE SCALE GENOMIC DNA]</scope>
</reference>
<gene>
    <name evidence="3" type="ORF">EVEC_LOCUS11423</name>
</gene>